<evidence type="ECO:0000256" key="1">
    <source>
        <dbReference type="SAM" id="MobiDB-lite"/>
    </source>
</evidence>
<evidence type="ECO:0000313" key="2">
    <source>
        <dbReference type="EMBL" id="JAT41498.1"/>
    </source>
</evidence>
<feature type="compositionally biased region" description="Basic residues" evidence="1">
    <location>
        <begin position="375"/>
        <end position="386"/>
    </location>
</feature>
<feature type="region of interest" description="Disordered" evidence="1">
    <location>
        <begin position="42"/>
        <end position="82"/>
    </location>
</feature>
<organism evidence="2">
    <name type="scientific">Anthurium amnicola</name>
    <dbReference type="NCBI Taxonomy" id="1678845"/>
    <lineage>
        <taxon>Eukaryota</taxon>
        <taxon>Viridiplantae</taxon>
        <taxon>Streptophyta</taxon>
        <taxon>Embryophyta</taxon>
        <taxon>Tracheophyta</taxon>
        <taxon>Spermatophyta</taxon>
        <taxon>Magnoliopsida</taxon>
        <taxon>Liliopsida</taxon>
        <taxon>Araceae</taxon>
        <taxon>Pothoideae</taxon>
        <taxon>Potheae</taxon>
        <taxon>Anthurium</taxon>
    </lineage>
</organism>
<dbReference type="PANTHER" id="PTHR34567">
    <property type="entry name" value="FK506-BINDING-LIKE PROTEIN"/>
    <property type="match status" value="1"/>
</dbReference>
<dbReference type="AlphaFoldDB" id="A0A1D1XGG9"/>
<name>A0A1D1XGG9_9ARAE</name>
<sequence>HRRRRRRPFDPTFWVSFETPFLESTDRVDSSMKDWKRVPDWADELSPHKGGGEGGWGQTQLGSARSSSSKHGKPPPSPGSWQLAVPSWEKRFCTAVCRIPWGKICETKRLMSYYSNVINWDDSAGKEAFDNAKARFFSDINGLSYDIPLPDPDIYIEEINWEADIDPQLLQELEKELLPADIEANDTKIGFLSSGWDRAIPCTGWGDAEDVTTTVRDAPAGSALTNSGENDGDTKGWNQSKDWGYGAVDNSGWGAMAREDNCGWGNGAWEDNSGWGTGTWEKNTGWEAKTWEDNSGWGAGGWEDNIRCTSRVWEKSLDNKRHDNSCWQPDNNGNNQVGYWESKRYARKREGDGLYSSRSPAFRHRRDDFQQSSKNHWRNSRGRKRGNYQNEQPPLNEPLVPRQQNAMRSCGLRN</sequence>
<accession>A0A1D1XGG9</accession>
<protein>
    <submittedName>
        <fullName evidence="2">Bifunctional protein FolD</fullName>
    </submittedName>
</protein>
<feature type="region of interest" description="Disordered" evidence="1">
    <location>
        <begin position="219"/>
        <end position="241"/>
    </location>
</feature>
<feature type="non-terminal residue" evidence="2">
    <location>
        <position position="1"/>
    </location>
</feature>
<dbReference type="EMBL" id="GDJX01026438">
    <property type="protein sequence ID" value="JAT41498.1"/>
    <property type="molecule type" value="Transcribed_RNA"/>
</dbReference>
<feature type="compositionally biased region" description="Basic and acidic residues" evidence="1">
    <location>
        <begin position="42"/>
        <end position="51"/>
    </location>
</feature>
<reference evidence="2" key="1">
    <citation type="submission" date="2015-07" db="EMBL/GenBank/DDBJ databases">
        <title>Transcriptome Assembly of Anthurium amnicola.</title>
        <authorList>
            <person name="Suzuki J."/>
        </authorList>
    </citation>
    <scope>NUCLEOTIDE SEQUENCE</scope>
</reference>
<dbReference type="PANTHER" id="PTHR34567:SF3">
    <property type="entry name" value="FK506-BINDING-LIKE PROTEIN"/>
    <property type="match status" value="1"/>
</dbReference>
<gene>
    <name evidence="2" type="primary">folD_18</name>
    <name evidence="2" type="ORF">g.37129</name>
</gene>
<proteinExistence type="predicted"/>
<feature type="region of interest" description="Disordered" evidence="1">
    <location>
        <begin position="351"/>
        <end position="414"/>
    </location>
</feature>